<dbReference type="Pfam" id="PF13549">
    <property type="entry name" value="ATP-grasp_5"/>
    <property type="match status" value="1"/>
</dbReference>
<dbReference type="SUPFAM" id="SSF56059">
    <property type="entry name" value="Glutathione synthetase ATP-binding domain-like"/>
    <property type="match status" value="1"/>
</dbReference>
<name>A0A6J6E9P6_9ZZZZ</name>
<proteinExistence type="predicted"/>
<dbReference type="Pfam" id="PF13607">
    <property type="entry name" value="Succ_CoA_lig"/>
    <property type="match status" value="1"/>
</dbReference>
<sequence>MPDLRRLLAPRSIAVVGGAPAERVVAQCLKLGFPGPIWPVHPKRPDLAGVPCVPSLAELPDVPDAVFLGVNRHATVEAIRVLAPMGAGGAVCYGSGFAEAGEADLQAELLEAAGGMPLFGPNCYGFVNTFDRVALWPDEHGMHRHDRAAAIVSQSGNVAVNLTFQQRGLRLGQMITVGNQASLGTEDAIDALLDDERITSIGLFLEAVKDAQRFADVARRALERRVPIVALQTGRSAAGAAIATSHTGSMAGRAASSDALFERCGVATVRTPAELLETLKLLDRGGPLRGPRMVSLSCSGGEASLVADRSEGTGLEFAPFDDDHRAEIEATLTELVSVSNPFDYHTFMWGDRAAMAATFTAVMRGPQDATMLVLDAPPSPDNDPSSWYVAADALADAADATGGRAVVVATMAECINEPFRERLAGRGLVPLLGLGEALVALDAAARIGAAGDPAAVVTPAPARAPAGTSVIDEATAKARLRTLGVAVPDGEVVPRSEVLDAAARVGYPVTLKALGLAHKSESGAVKVGLRDADALAAALDAMPTTGAGCLVERTVTDVIAEVLVTVRRDPPIGWLVTLGFGGVTTELWTDVVHLLAPVTADDVVTALGRLRSAPLLHGFRGRPPADVDALASLVVTLVGSVVGTHVVEVELNPVLVGREGATAVDALWIEEIA</sequence>
<dbReference type="InterPro" id="IPR013815">
    <property type="entry name" value="ATP_grasp_subdomain_1"/>
</dbReference>
<dbReference type="AlphaFoldDB" id="A0A6J6E9P6"/>
<dbReference type="EMBL" id="CAEZSR010000101">
    <property type="protein sequence ID" value="CAB4572024.1"/>
    <property type="molecule type" value="Genomic_DNA"/>
</dbReference>
<dbReference type="Gene3D" id="3.40.50.720">
    <property type="entry name" value="NAD(P)-binding Rossmann-like Domain"/>
    <property type="match status" value="1"/>
</dbReference>
<dbReference type="SUPFAM" id="SSF52210">
    <property type="entry name" value="Succinyl-CoA synthetase domains"/>
    <property type="match status" value="2"/>
</dbReference>
<dbReference type="PANTHER" id="PTHR42793:SF4">
    <property type="entry name" value="BLL6376 PROTEIN"/>
    <property type="match status" value="1"/>
</dbReference>
<dbReference type="InterPro" id="IPR032875">
    <property type="entry name" value="Succ_CoA_lig_flav_dom"/>
</dbReference>
<dbReference type="Pfam" id="PF13380">
    <property type="entry name" value="CoA_binding_2"/>
    <property type="match status" value="1"/>
</dbReference>
<protein>
    <submittedName>
        <fullName evidence="2">Unannotated protein</fullName>
    </submittedName>
</protein>
<accession>A0A6J6E9P6</accession>
<dbReference type="InterPro" id="IPR003781">
    <property type="entry name" value="CoA-bd"/>
</dbReference>
<dbReference type="InterPro" id="IPR036291">
    <property type="entry name" value="NAD(P)-bd_dom_sf"/>
</dbReference>
<dbReference type="Gene3D" id="3.40.50.261">
    <property type="entry name" value="Succinyl-CoA synthetase domains"/>
    <property type="match status" value="2"/>
</dbReference>
<dbReference type="Gene3D" id="3.30.1490.20">
    <property type="entry name" value="ATP-grasp fold, A domain"/>
    <property type="match status" value="1"/>
</dbReference>
<organism evidence="2">
    <name type="scientific">freshwater metagenome</name>
    <dbReference type="NCBI Taxonomy" id="449393"/>
    <lineage>
        <taxon>unclassified sequences</taxon>
        <taxon>metagenomes</taxon>
        <taxon>ecological metagenomes</taxon>
    </lineage>
</organism>
<dbReference type="SMART" id="SM00881">
    <property type="entry name" value="CoA_binding"/>
    <property type="match status" value="1"/>
</dbReference>
<dbReference type="SUPFAM" id="SSF51735">
    <property type="entry name" value="NAD(P)-binding Rossmann-fold domains"/>
    <property type="match status" value="1"/>
</dbReference>
<dbReference type="Gene3D" id="3.30.470.20">
    <property type="entry name" value="ATP-grasp fold, B domain"/>
    <property type="match status" value="1"/>
</dbReference>
<reference evidence="2" key="1">
    <citation type="submission" date="2020-05" db="EMBL/GenBank/DDBJ databases">
        <authorList>
            <person name="Chiriac C."/>
            <person name="Salcher M."/>
            <person name="Ghai R."/>
            <person name="Kavagutti S V."/>
        </authorList>
    </citation>
    <scope>NUCLEOTIDE SEQUENCE</scope>
</reference>
<gene>
    <name evidence="2" type="ORF">UFOPK1493_02464</name>
</gene>
<evidence type="ECO:0000259" key="1">
    <source>
        <dbReference type="SMART" id="SM00881"/>
    </source>
</evidence>
<evidence type="ECO:0000313" key="2">
    <source>
        <dbReference type="EMBL" id="CAB4572024.1"/>
    </source>
</evidence>
<dbReference type="InterPro" id="IPR016102">
    <property type="entry name" value="Succinyl-CoA_synth-like"/>
</dbReference>
<dbReference type="PANTHER" id="PTHR42793">
    <property type="entry name" value="COA BINDING DOMAIN CONTAINING PROTEIN"/>
    <property type="match status" value="1"/>
</dbReference>
<feature type="domain" description="CoA-binding" evidence="1">
    <location>
        <begin position="7"/>
        <end position="97"/>
    </location>
</feature>
<dbReference type="GO" id="GO:0005524">
    <property type="term" value="F:ATP binding"/>
    <property type="evidence" value="ECO:0007669"/>
    <property type="project" value="InterPro"/>
</dbReference>